<dbReference type="eggNOG" id="COG3271">
    <property type="taxonomic scope" value="Bacteria"/>
</dbReference>
<dbReference type="STRING" id="1127673.GLIP_4160"/>
<dbReference type="EMBL" id="BAEN01000076">
    <property type="protein sequence ID" value="GAC16771.1"/>
    <property type="molecule type" value="Genomic_DNA"/>
</dbReference>
<evidence type="ECO:0000313" key="2">
    <source>
        <dbReference type="EMBL" id="GAC16771.1"/>
    </source>
</evidence>
<gene>
    <name evidence="2" type="ORF">GLIP_4160</name>
</gene>
<name>K6XYQ5_9ALTE</name>
<dbReference type="Proteomes" id="UP000006334">
    <property type="component" value="Unassembled WGS sequence"/>
</dbReference>
<dbReference type="AlphaFoldDB" id="K6XYQ5"/>
<dbReference type="eggNOG" id="COG3063">
    <property type="taxonomic scope" value="Bacteria"/>
</dbReference>
<evidence type="ECO:0000313" key="3">
    <source>
        <dbReference type="Proteomes" id="UP000006334"/>
    </source>
</evidence>
<dbReference type="SUPFAM" id="SSF48452">
    <property type="entry name" value="TPR-like"/>
    <property type="match status" value="1"/>
</dbReference>
<protein>
    <recommendedName>
        <fullName evidence="1">Peptidase C39-like domain-containing protein</fullName>
    </recommendedName>
</protein>
<keyword evidence="3" id="KW-1185">Reference proteome</keyword>
<dbReference type="Pfam" id="PF13529">
    <property type="entry name" value="Peptidase_C39_2"/>
    <property type="match status" value="1"/>
</dbReference>
<dbReference type="Gene3D" id="1.25.40.10">
    <property type="entry name" value="Tetratricopeptide repeat domain"/>
    <property type="match status" value="1"/>
</dbReference>
<dbReference type="InterPro" id="IPR039564">
    <property type="entry name" value="Peptidase_C39-like"/>
</dbReference>
<dbReference type="InterPro" id="IPR011990">
    <property type="entry name" value="TPR-like_helical_dom_sf"/>
</dbReference>
<sequence>MLLAGCQSTPQADALKLSAPTDIASQKHIRDVPFYPQQAFYCGPTTLSEVFNYYGTAVTAEDIAPKLFIPEKEGSLQLEMISATRQYDFLAYSGKGTLQQLLYSIDQDVPVIVFQNQSISLLPMWHYAVVIGYDLSSQTIQLHTGLTENHSMSFELFERLWQRGNYWYLIPLPTGLTHQELDPFKYVSAAFDMLQTGKTEAGLENLKAATKQWPNQWLAYFLLANYYSESDYQQANKWFYAGWQAGKEQVPFLNNYAYALAGAGCTSQSEDIMDYALNKFPNDEQLDRSKSDLQMQTKTPEMNSGAQCEIPIVTQ</sequence>
<proteinExistence type="predicted"/>
<accession>K6XYQ5</accession>
<evidence type="ECO:0000259" key="1">
    <source>
        <dbReference type="Pfam" id="PF13529"/>
    </source>
</evidence>
<organism evidence="2 3">
    <name type="scientific">Aliiglaciecola lipolytica E3</name>
    <dbReference type="NCBI Taxonomy" id="1127673"/>
    <lineage>
        <taxon>Bacteria</taxon>
        <taxon>Pseudomonadati</taxon>
        <taxon>Pseudomonadota</taxon>
        <taxon>Gammaproteobacteria</taxon>
        <taxon>Alteromonadales</taxon>
        <taxon>Alteromonadaceae</taxon>
        <taxon>Aliiglaciecola</taxon>
    </lineage>
</organism>
<dbReference type="Gene3D" id="3.90.70.10">
    <property type="entry name" value="Cysteine proteinases"/>
    <property type="match status" value="1"/>
</dbReference>
<reference evidence="2 3" key="1">
    <citation type="journal article" date="2017" name="Antonie Van Leeuwenhoek">
        <title>Rhizobium rhizosphaerae sp. nov., a novel species isolated from rice rhizosphere.</title>
        <authorList>
            <person name="Zhao J.J."/>
            <person name="Zhang J."/>
            <person name="Zhang R.J."/>
            <person name="Zhang C.W."/>
            <person name="Yin H.Q."/>
            <person name="Zhang X.X."/>
        </authorList>
    </citation>
    <scope>NUCLEOTIDE SEQUENCE [LARGE SCALE GENOMIC DNA]</scope>
    <source>
        <strain evidence="2 3">E3</strain>
    </source>
</reference>
<dbReference type="NCBIfam" id="NF033920">
    <property type="entry name" value="C39_PA2778_fam"/>
    <property type="match status" value="1"/>
</dbReference>
<feature type="domain" description="Peptidase C39-like" evidence="1">
    <location>
        <begin position="31"/>
        <end position="140"/>
    </location>
</feature>
<comment type="caution">
    <text evidence="2">The sequence shown here is derived from an EMBL/GenBank/DDBJ whole genome shotgun (WGS) entry which is preliminary data.</text>
</comment>